<dbReference type="InterPro" id="IPR011010">
    <property type="entry name" value="DNA_brk_join_enz"/>
</dbReference>
<sequence>MDMNSLWLSAPSDAYRIWQETEAVGADRRPFSARSRLQHAAMFDRFLRHIHERHASVATFDAAQIEGFFNEIESRTTPGTSTRLRYAKMLNRLCRHLVDIGLRASNPASEVSAFARWPENEPLPLYLDQAADERLQVWTIPSGLDDSRILRNRAIVALFLGAGISAAELRQARRRHVVVNGARPNVYVPKRGARDQRRVTLPQFALPALQRWQDAQPSADDVLLFPAPGRSGAVNDVLLGAVVKDALDSIGFVAPDMSPRILRNTFARRQLLSGRSNEDTSRMLGLVSQRTVTRLRATISEAGST</sequence>
<dbReference type="EMBL" id="CP026108">
    <property type="protein sequence ID" value="AUT75518.1"/>
    <property type="molecule type" value="Genomic_DNA"/>
</dbReference>
<dbReference type="InterPro" id="IPR002104">
    <property type="entry name" value="Integrase_catalytic"/>
</dbReference>
<reference evidence="4 5" key="1">
    <citation type="submission" date="2018-01" db="EMBL/GenBank/DDBJ databases">
        <title>Species boundaries and ecological features among Paraburkholderia terrae DSMZ17804T, P. hospita DSMZ17164T and P. caribensis DSMZ13236T.</title>
        <authorList>
            <person name="Pratama A.A."/>
        </authorList>
    </citation>
    <scope>NUCLEOTIDE SEQUENCE [LARGE SCALE GENOMIC DNA]</scope>
    <source>
        <strain evidence="4 5">DSM 17164</strain>
    </source>
</reference>
<dbReference type="KEGG" id="phs:C2L64_44865"/>
<organism evidence="4 5">
    <name type="scientific">Paraburkholderia hospita</name>
    <dbReference type="NCBI Taxonomy" id="169430"/>
    <lineage>
        <taxon>Bacteria</taxon>
        <taxon>Pseudomonadati</taxon>
        <taxon>Pseudomonadota</taxon>
        <taxon>Betaproteobacteria</taxon>
        <taxon>Burkholderiales</taxon>
        <taxon>Burkholderiaceae</taxon>
        <taxon>Paraburkholderia</taxon>
    </lineage>
</organism>
<proteinExistence type="predicted"/>
<keyword evidence="2" id="KW-0233">DNA recombination</keyword>
<dbReference type="SUPFAM" id="SSF56349">
    <property type="entry name" value="DNA breaking-rejoining enzymes"/>
    <property type="match status" value="1"/>
</dbReference>
<keyword evidence="1" id="KW-0238">DNA-binding</keyword>
<feature type="domain" description="Tyr recombinase" evidence="3">
    <location>
        <begin position="122"/>
        <end position="305"/>
    </location>
</feature>
<dbReference type="CDD" id="cd00397">
    <property type="entry name" value="DNA_BRE_C"/>
    <property type="match status" value="1"/>
</dbReference>
<dbReference type="AlphaFoldDB" id="A0AAN1MQ85"/>
<dbReference type="InterPro" id="IPR013762">
    <property type="entry name" value="Integrase-like_cat_sf"/>
</dbReference>
<evidence type="ECO:0000259" key="3">
    <source>
        <dbReference type="PROSITE" id="PS51898"/>
    </source>
</evidence>
<accession>A0AAN1MQ85</accession>
<dbReference type="Gene3D" id="1.10.443.10">
    <property type="entry name" value="Intergrase catalytic core"/>
    <property type="match status" value="1"/>
</dbReference>
<dbReference type="Proteomes" id="UP000236649">
    <property type="component" value="Chromosome 4"/>
</dbReference>
<evidence type="ECO:0000256" key="1">
    <source>
        <dbReference type="ARBA" id="ARBA00023125"/>
    </source>
</evidence>
<dbReference type="GO" id="GO:0003677">
    <property type="term" value="F:DNA binding"/>
    <property type="evidence" value="ECO:0007669"/>
    <property type="project" value="UniProtKB-KW"/>
</dbReference>
<gene>
    <name evidence="4" type="ORF">C2L64_44865</name>
</gene>
<name>A0AAN1MQ85_9BURK</name>
<dbReference type="GO" id="GO:0015074">
    <property type="term" value="P:DNA integration"/>
    <property type="evidence" value="ECO:0007669"/>
    <property type="project" value="InterPro"/>
</dbReference>
<dbReference type="PROSITE" id="PS51898">
    <property type="entry name" value="TYR_RECOMBINASE"/>
    <property type="match status" value="1"/>
</dbReference>
<dbReference type="GO" id="GO:0006310">
    <property type="term" value="P:DNA recombination"/>
    <property type="evidence" value="ECO:0007669"/>
    <property type="project" value="UniProtKB-KW"/>
</dbReference>
<dbReference type="Gene3D" id="1.10.150.130">
    <property type="match status" value="1"/>
</dbReference>
<evidence type="ECO:0000313" key="4">
    <source>
        <dbReference type="EMBL" id="AUT75518.1"/>
    </source>
</evidence>
<protein>
    <submittedName>
        <fullName evidence="4">Integrase</fullName>
    </submittedName>
</protein>
<dbReference type="InterPro" id="IPR010998">
    <property type="entry name" value="Integrase_recombinase_N"/>
</dbReference>
<evidence type="ECO:0000313" key="5">
    <source>
        <dbReference type="Proteomes" id="UP000236649"/>
    </source>
</evidence>
<evidence type="ECO:0000256" key="2">
    <source>
        <dbReference type="ARBA" id="ARBA00023172"/>
    </source>
</evidence>